<proteinExistence type="predicted"/>
<evidence type="ECO:0000313" key="1">
    <source>
        <dbReference type="EMBL" id="AYV79312.1"/>
    </source>
</evidence>
<organism evidence="1">
    <name type="scientific">Faunusvirus sp</name>
    <dbReference type="NCBI Taxonomy" id="2487766"/>
    <lineage>
        <taxon>Viruses</taxon>
        <taxon>Varidnaviria</taxon>
        <taxon>Bamfordvirae</taxon>
        <taxon>Nucleocytoviricota</taxon>
        <taxon>Megaviricetes</taxon>
        <taxon>Imitervirales</taxon>
        <taxon>Mimiviridae</taxon>
    </lineage>
</organism>
<name>A0A3G4ZWL9_9VIRU</name>
<gene>
    <name evidence="1" type="ORF">Faunusvirus8_29</name>
</gene>
<reference evidence="1" key="1">
    <citation type="submission" date="2018-10" db="EMBL/GenBank/DDBJ databases">
        <title>Hidden diversity of soil giant viruses.</title>
        <authorList>
            <person name="Schulz F."/>
            <person name="Alteio L."/>
            <person name="Goudeau D."/>
            <person name="Ryan E.M."/>
            <person name="Malmstrom R.R."/>
            <person name="Blanchard J."/>
            <person name="Woyke T."/>
        </authorList>
    </citation>
    <scope>NUCLEOTIDE SEQUENCE</scope>
    <source>
        <strain evidence="1">FNV1</strain>
    </source>
</reference>
<dbReference type="EMBL" id="MK072139">
    <property type="protein sequence ID" value="AYV79312.1"/>
    <property type="molecule type" value="Genomic_DNA"/>
</dbReference>
<sequence>MNYTVTNIPLKKLHTYNTSGRKCELHKFTDGTEFMMYTIMGHKHTTQFVFDSDDFDIIDSNLWKRYGDNILCRRSFVSTFIRNKYSSNNVYVAFKSVKNKDYRKI</sequence>
<protein>
    <submittedName>
        <fullName evidence="1">Uncharacterized protein</fullName>
    </submittedName>
</protein>
<accession>A0A3G4ZWL9</accession>